<accession>A0A9P6DVA4</accession>
<sequence length="197" mass="22876">MATQQTTCRQRLATQCVTDAPQTDGSKFQLTTKVSENGCNVYIFYYTNFKTPSTKDAYHYRCYMWYLHHFSMVDILRKLAPEEIPTSQTAETAALAVRRRRTAIRPLHDRLAGSIRGISRQPPRALRSRNPRILRVQKKRHPKIPNLRIRYHPSRRRALAVLERSLVGSRRVNGEVLPPFSPPSSSSLFFRPRELEQ</sequence>
<comment type="caution">
    <text evidence="2">The sequence shown here is derived from an EMBL/GenBank/DDBJ whole genome shotgun (WGS) entry which is preliminary data.</text>
</comment>
<evidence type="ECO:0000313" key="3">
    <source>
        <dbReference type="Proteomes" id="UP000886523"/>
    </source>
</evidence>
<dbReference type="EMBL" id="MU128986">
    <property type="protein sequence ID" value="KAF9512469.1"/>
    <property type="molecule type" value="Genomic_DNA"/>
</dbReference>
<name>A0A9P6DVA4_9AGAM</name>
<feature type="region of interest" description="Disordered" evidence="1">
    <location>
        <begin position="173"/>
        <end position="197"/>
    </location>
</feature>
<evidence type="ECO:0000313" key="2">
    <source>
        <dbReference type="EMBL" id="KAF9512469.1"/>
    </source>
</evidence>
<organism evidence="2 3">
    <name type="scientific">Hydnum rufescens UP504</name>
    <dbReference type="NCBI Taxonomy" id="1448309"/>
    <lineage>
        <taxon>Eukaryota</taxon>
        <taxon>Fungi</taxon>
        <taxon>Dikarya</taxon>
        <taxon>Basidiomycota</taxon>
        <taxon>Agaricomycotina</taxon>
        <taxon>Agaricomycetes</taxon>
        <taxon>Cantharellales</taxon>
        <taxon>Hydnaceae</taxon>
        <taxon>Hydnum</taxon>
    </lineage>
</organism>
<gene>
    <name evidence="2" type="ORF">BS47DRAFT_1059897</name>
</gene>
<proteinExistence type="predicted"/>
<reference evidence="2" key="1">
    <citation type="journal article" date="2020" name="Nat. Commun.">
        <title>Large-scale genome sequencing of mycorrhizal fungi provides insights into the early evolution of symbiotic traits.</title>
        <authorList>
            <person name="Miyauchi S."/>
            <person name="Kiss E."/>
            <person name="Kuo A."/>
            <person name="Drula E."/>
            <person name="Kohler A."/>
            <person name="Sanchez-Garcia M."/>
            <person name="Morin E."/>
            <person name="Andreopoulos B."/>
            <person name="Barry K.W."/>
            <person name="Bonito G."/>
            <person name="Buee M."/>
            <person name="Carver A."/>
            <person name="Chen C."/>
            <person name="Cichocki N."/>
            <person name="Clum A."/>
            <person name="Culley D."/>
            <person name="Crous P.W."/>
            <person name="Fauchery L."/>
            <person name="Girlanda M."/>
            <person name="Hayes R.D."/>
            <person name="Keri Z."/>
            <person name="LaButti K."/>
            <person name="Lipzen A."/>
            <person name="Lombard V."/>
            <person name="Magnuson J."/>
            <person name="Maillard F."/>
            <person name="Murat C."/>
            <person name="Nolan M."/>
            <person name="Ohm R.A."/>
            <person name="Pangilinan J."/>
            <person name="Pereira M.F."/>
            <person name="Perotto S."/>
            <person name="Peter M."/>
            <person name="Pfister S."/>
            <person name="Riley R."/>
            <person name="Sitrit Y."/>
            <person name="Stielow J.B."/>
            <person name="Szollosi G."/>
            <person name="Zifcakova L."/>
            <person name="Stursova M."/>
            <person name="Spatafora J.W."/>
            <person name="Tedersoo L."/>
            <person name="Vaario L.M."/>
            <person name="Yamada A."/>
            <person name="Yan M."/>
            <person name="Wang P."/>
            <person name="Xu J."/>
            <person name="Bruns T."/>
            <person name="Baldrian P."/>
            <person name="Vilgalys R."/>
            <person name="Dunand C."/>
            <person name="Henrissat B."/>
            <person name="Grigoriev I.V."/>
            <person name="Hibbett D."/>
            <person name="Nagy L.G."/>
            <person name="Martin F.M."/>
        </authorList>
    </citation>
    <scope>NUCLEOTIDE SEQUENCE</scope>
    <source>
        <strain evidence="2">UP504</strain>
    </source>
</reference>
<evidence type="ECO:0000256" key="1">
    <source>
        <dbReference type="SAM" id="MobiDB-lite"/>
    </source>
</evidence>
<dbReference type="Proteomes" id="UP000886523">
    <property type="component" value="Unassembled WGS sequence"/>
</dbReference>
<protein>
    <submittedName>
        <fullName evidence="2">Uncharacterized protein</fullName>
    </submittedName>
</protein>
<dbReference type="AlphaFoldDB" id="A0A9P6DVA4"/>
<keyword evidence="3" id="KW-1185">Reference proteome</keyword>